<accession>A0A182TW95</accession>
<dbReference type="VEuPathDB" id="VectorBase:AMEC009427"/>
<evidence type="ECO:0000313" key="3">
    <source>
        <dbReference type="Proteomes" id="UP000075902"/>
    </source>
</evidence>
<organism evidence="2 3">
    <name type="scientific">Anopheles melas</name>
    <dbReference type="NCBI Taxonomy" id="34690"/>
    <lineage>
        <taxon>Eukaryota</taxon>
        <taxon>Metazoa</taxon>
        <taxon>Ecdysozoa</taxon>
        <taxon>Arthropoda</taxon>
        <taxon>Hexapoda</taxon>
        <taxon>Insecta</taxon>
        <taxon>Pterygota</taxon>
        <taxon>Neoptera</taxon>
        <taxon>Endopterygota</taxon>
        <taxon>Diptera</taxon>
        <taxon>Nematocera</taxon>
        <taxon>Culicoidea</taxon>
        <taxon>Culicidae</taxon>
        <taxon>Anophelinae</taxon>
        <taxon>Anopheles</taxon>
    </lineage>
</organism>
<proteinExistence type="predicted"/>
<sequence>MAGTAHDEWEVRRVCTRFITAAPHAAGAREVRKGNFHTIMAGRAVFHRAKRTQHVPPLFHCPPPTDTRARWRLARSRDRWTAAKSVRPKSDRFPTDRCQSPDRVADQFAKANDENERDKSPSQAQRNAKIRCLLQPHQHVQKRVLIFRIARCARLQAHIVGGNLAQLRHRRRSDRPRVRLPYVRARIDPSTAAPPVQLYAFPDRIHQVRCKMVVPHVREPNLRVGQIHRAGEEEPRANRYIARAVRLEEAVNVLPDGGQPFEHLFQLGLLLLVLQLDREELAAQKAPQETFHRFHVVRRQDL</sequence>
<name>A0A182TW95_9DIPT</name>
<dbReference type="EnsemblMetazoa" id="AMEC009427-RA">
    <property type="protein sequence ID" value="AMEC009427-PA"/>
    <property type="gene ID" value="AMEC009427"/>
</dbReference>
<reference evidence="2" key="2">
    <citation type="submission" date="2020-05" db="UniProtKB">
        <authorList>
            <consortium name="EnsemblMetazoa"/>
        </authorList>
    </citation>
    <scope>IDENTIFICATION</scope>
    <source>
        <strain evidence="2">CM1001059</strain>
    </source>
</reference>
<dbReference type="Proteomes" id="UP000075902">
    <property type="component" value="Unassembled WGS sequence"/>
</dbReference>
<dbReference type="AlphaFoldDB" id="A0A182TW95"/>
<feature type="region of interest" description="Disordered" evidence="1">
    <location>
        <begin position="82"/>
        <end position="102"/>
    </location>
</feature>
<protein>
    <submittedName>
        <fullName evidence="2">Uncharacterized protein</fullName>
    </submittedName>
</protein>
<keyword evidence="3" id="KW-1185">Reference proteome</keyword>
<evidence type="ECO:0000256" key="1">
    <source>
        <dbReference type="SAM" id="MobiDB-lite"/>
    </source>
</evidence>
<evidence type="ECO:0000313" key="2">
    <source>
        <dbReference type="EnsemblMetazoa" id="AMEC009427-PA"/>
    </source>
</evidence>
<feature type="compositionally biased region" description="Basic and acidic residues" evidence="1">
    <location>
        <begin position="88"/>
        <end position="102"/>
    </location>
</feature>
<reference evidence="3" key="1">
    <citation type="submission" date="2014-01" db="EMBL/GenBank/DDBJ databases">
        <title>The Genome Sequence of Anopheles melas CM1001059_A (V2).</title>
        <authorList>
            <consortium name="The Broad Institute Genomics Platform"/>
            <person name="Neafsey D.E."/>
            <person name="Besansky N."/>
            <person name="Howell P."/>
            <person name="Walton C."/>
            <person name="Young S.K."/>
            <person name="Zeng Q."/>
            <person name="Gargeya S."/>
            <person name="Fitzgerald M."/>
            <person name="Haas B."/>
            <person name="Abouelleil A."/>
            <person name="Allen A.W."/>
            <person name="Alvarado L."/>
            <person name="Arachchi H.M."/>
            <person name="Berlin A.M."/>
            <person name="Chapman S.B."/>
            <person name="Gainer-Dewar J."/>
            <person name="Goldberg J."/>
            <person name="Griggs A."/>
            <person name="Gujja S."/>
            <person name="Hansen M."/>
            <person name="Howarth C."/>
            <person name="Imamovic A."/>
            <person name="Ireland A."/>
            <person name="Larimer J."/>
            <person name="McCowan C."/>
            <person name="Murphy C."/>
            <person name="Pearson M."/>
            <person name="Poon T.W."/>
            <person name="Priest M."/>
            <person name="Roberts A."/>
            <person name="Saif S."/>
            <person name="Shea T."/>
            <person name="Sisk P."/>
            <person name="Sykes S."/>
            <person name="Wortman J."/>
            <person name="Nusbaum C."/>
            <person name="Birren B."/>
        </authorList>
    </citation>
    <scope>NUCLEOTIDE SEQUENCE [LARGE SCALE GENOMIC DNA]</scope>
    <source>
        <strain evidence="3">CM1001059</strain>
    </source>
</reference>